<dbReference type="PANTHER" id="PTHR47331:SF4">
    <property type="entry name" value="PEPTIDASE S1 DOMAIN-CONTAINING PROTEIN"/>
    <property type="match status" value="1"/>
</dbReference>
<dbReference type="GO" id="GO:0071897">
    <property type="term" value="P:DNA biosynthetic process"/>
    <property type="evidence" value="ECO:0007669"/>
    <property type="project" value="UniProtKB-ARBA"/>
</dbReference>
<dbReference type="AlphaFoldDB" id="A0A8B8F9I4"/>
<dbReference type="Proteomes" id="UP000694846">
    <property type="component" value="Unplaced"/>
</dbReference>
<dbReference type="InterPro" id="IPR043502">
    <property type="entry name" value="DNA/RNA_pol_sf"/>
</dbReference>
<gene>
    <name evidence="2" type="primary">LOC112680991</name>
</gene>
<dbReference type="InterPro" id="IPR008042">
    <property type="entry name" value="Retrotrans_Pao"/>
</dbReference>
<reference evidence="2" key="1">
    <citation type="submission" date="2025-08" db="UniProtKB">
        <authorList>
            <consortium name="RefSeq"/>
        </authorList>
    </citation>
    <scope>IDENTIFICATION</scope>
    <source>
        <tissue evidence="2">Whole body</tissue>
    </source>
</reference>
<accession>A0A8B8F9I4</accession>
<organism evidence="1 2">
    <name type="scientific">Sipha flava</name>
    <name type="common">yellow sugarcane aphid</name>
    <dbReference type="NCBI Taxonomy" id="143950"/>
    <lineage>
        <taxon>Eukaryota</taxon>
        <taxon>Metazoa</taxon>
        <taxon>Ecdysozoa</taxon>
        <taxon>Arthropoda</taxon>
        <taxon>Hexapoda</taxon>
        <taxon>Insecta</taxon>
        <taxon>Pterygota</taxon>
        <taxon>Neoptera</taxon>
        <taxon>Paraneoptera</taxon>
        <taxon>Hemiptera</taxon>
        <taxon>Sternorrhyncha</taxon>
        <taxon>Aphidomorpha</taxon>
        <taxon>Aphidoidea</taxon>
        <taxon>Aphididae</taxon>
        <taxon>Sipha</taxon>
    </lineage>
</organism>
<dbReference type="GeneID" id="112680991"/>
<sequence>MNIRPLLMTNKHRDYQRILWRTDSNQPIQIYRLNTITYGTVPTSYLATGCLQVLAETAREQFPYITPIINHAFYMDDLLTGADTEQEVTKIRDGLITVMSSAGLTLRKWSSNDTSLITSLPNEDIEISNKYELDHSLKKILGLFWDATSDELKYNVHETKRLEGMAVTKREMLSDIAAIFDPLGLVGPLIVRAKILLQSLWREKIDWDEPVPVNIQEQWFEYRTQLSAINRLSISRKITNNLKSCVIEVNGFSDASTLAYGCCLYLRCTDNAGIHHTNLICAKSKVSPLKTLSLPRLELCAALLLTRLANKLIPKLKLKISQLYFWTDSEIILAWIASSSTKWRTFVAHRVTEIQNKTTKNQWRHVSTYPADVISRGCCPSKLINLNLWWSGPNWLTEDKYNWPKYPDTHQKLENIPETKDNDINVLCVIGHEEFIVNNYESLTKCIRVTTNCRRFINNARTHKNDIKLTGPLIPEELEKATLKLIKNTQNIGFANELRELSNGKAVPANSKLFHLRPFIDSNGVIRVGGRLKNAATIDIFQRHPIALPSNCTFAKMLFREQHKSLMHGGPQILLTTIRLKYWPINGRNLARNTVHMFL</sequence>
<protein>
    <submittedName>
        <fullName evidence="2">Uncharacterized protein LOC112680991</fullName>
    </submittedName>
</protein>
<dbReference type="OrthoDB" id="8194697at2759"/>
<evidence type="ECO:0000313" key="1">
    <source>
        <dbReference type="Proteomes" id="UP000694846"/>
    </source>
</evidence>
<dbReference type="RefSeq" id="XP_025407042.1">
    <property type="nucleotide sequence ID" value="XM_025551257.1"/>
</dbReference>
<proteinExistence type="predicted"/>
<name>A0A8B8F9I4_9HEMI</name>
<keyword evidence="1" id="KW-1185">Reference proteome</keyword>
<dbReference type="SUPFAM" id="SSF56672">
    <property type="entry name" value="DNA/RNA polymerases"/>
    <property type="match status" value="1"/>
</dbReference>
<dbReference type="PANTHER" id="PTHR47331">
    <property type="entry name" value="PHD-TYPE DOMAIN-CONTAINING PROTEIN"/>
    <property type="match status" value="1"/>
</dbReference>
<dbReference type="Pfam" id="PF05380">
    <property type="entry name" value="Peptidase_A17"/>
    <property type="match status" value="1"/>
</dbReference>
<evidence type="ECO:0000313" key="2">
    <source>
        <dbReference type="RefSeq" id="XP_025407042.1"/>
    </source>
</evidence>